<name>A0ABV8ASV2_9BACT</name>
<comment type="caution">
    <text evidence="8">The sequence shown here is derived from an EMBL/GenBank/DDBJ whole genome shotgun (WGS) entry which is preliminary data.</text>
</comment>
<feature type="domain" description="Cardiolipin synthase N-terminal" evidence="7">
    <location>
        <begin position="24"/>
        <end position="62"/>
    </location>
</feature>
<evidence type="ECO:0000256" key="1">
    <source>
        <dbReference type="ARBA" id="ARBA00004651"/>
    </source>
</evidence>
<keyword evidence="9" id="KW-1185">Reference proteome</keyword>
<protein>
    <submittedName>
        <fullName evidence="8">PLD nuclease N-terminal domain-containing protein</fullName>
    </submittedName>
</protein>
<feature type="transmembrane region" description="Helical" evidence="6">
    <location>
        <begin position="44"/>
        <end position="64"/>
    </location>
</feature>
<accession>A0ABV8ASV2</accession>
<dbReference type="Proteomes" id="UP001595805">
    <property type="component" value="Unassembled WGS sequence"/>
</dbReference>
<evidence type="ECO:0000259" key="7">
    <source>
        <dbReference type="Pfam" id="PF13396"/>
    </source>
</evidence>
<comment type="subcellular location">
    <subcellularLocation>
        <location evidence="1">Cell membrane</location>
        <topology evidence="1">Multi-pass membrane protein</topology>
    </subcellularLocation>
</comment>
<evidence type="ECO:0000256" key="5">
    <source>
        <dbReference type="ARBA" id="ARBA00023136"/>
    </source>
</evidence>
<dbReference type="InterPro" id="IPR027379">
    <property type="entry name" value="CLS_N"/>
</dbReference>
<evidence type="ECO:0000313" key="9">
    <source>
        <dbReference type="Proteomes" id="UP001595805"/>
    </source>
</evidence>
<evidence type="ECO:0000256" key="6">
    <source>
        <dbReference type="SAM" id="Phobius"/>
    </source>
</evidence>
<keyword evidence="4 6" id="KW-1133">Transmembrane helix</keyword>
<keyword evidence="5 6" id="KW-0472">Membrane</keyword>
<organism evidence="8 9">
    <name type="scientific">Algoriphagus namhaensis</name>
    <dbReference type="NCBI Taxonomy" id="915353"/>
    <lineage>
        <taxon>Bacteria</taxon>
        <taxon>Pseudomonadati</taxon>
        <taxon>Bacteroidota</taxon>
        <taxon>Cytophagia</taxon>
        <taxon>Cytophagales</taxon>
        <taxon>Cyclobacteriaceae</taxon>
        <taxon>Algoriphagus</taxon>
    </lineage>
</organism>
<dbReference type="Pfam" id="PF13396">
    <property type="entry name" value="PLDc_N"/>
    <property type="match status" value="1"/>
</dbReference>
<evidence type="ECO:0000256" key="3">
    <source>
        <dbReference type="ARBA" id="ARBA00022692"/>
    </source>
</evidence>
<keyword evidence="3 6" id="KW-0812">Transmembrane</keyword>
<keyword evidence="2" id="KW-1003">Cell membrane</keyword>
<proteinExistence type="predicted"/>
<dbReference type="RefSeq" id="WP_377904996.1">
    <property type="nucleotide sequence ID" value="NZ_JBHRZS010000006.1"/>
</dbReference>
<dbReference type="EMBL" id="JBHRZS010000006">
    <property type="protein sequence ID" value="MFC3880021.1"/>
    <property type="molecule type" value="Genomic_DNA"/>
</dbReference>
<evidence type="ECO:0000313" key="8">
    <source>
        <dbReference type="EMBL" id="MFC3880021.1"/>
    </source>
</evidence>
<feature type="transmembrane region" description="Helical" evidence="6">
    <location>
        <begin position="12"/>
        <end position="32"/>
    </location>
</feature>
<reference evidence="9" key="1">
    <citation type="journal article" date="2019" name="Int. J. Syst. Evol. Microbiol.">
        <title>The Global Catalogue of Microorganisms (GCM) 10K type strain sequencing project: providing services to taxonomists for standard genome sequencing and annotation.</title>
        <authorList>
            <consortium name="The Broad Institute Genomics Platform"/>
            <consortium name="The Broad Institute Genome Sequencing Center for Infectious Disease"/>
            <person name="Wu L."/>
            <person name="Ma J."/>
        </authorList>
    </citation>
    <scope>NUCLEOTIDE SEQUENCE [LARGE SCALE GENOMIC DNA]</scope>
    <source>
        <strain evidence="9">CCUG 60523</strain>
    </source>
</reference>
<evidence type="ECO:0000256" key="4">
    <source>
        <dbReference type="ARBA" id="ARBA00022989"/>
    </source>
</evidence>
<evidence type="ECO:0000256" key="2">
    <source>
        <dbReference type="ARBA" id="ARBA00022475"/>
    </source>
</evidence>
<sequence>MEIITPDFSYLWIAQVTMLVYLGFWIYALLDMIRSEFRDPNQKLIWALLLIFIPVFGTFLYLSMSRRTKASKMNTSSYFQKRINFRK</sequence>
<gene>
    <name evidence="8" type="ORF">ACFOSV_07535</name>
</gene>